<dbReference type="InterPro" id="IPR009056">
    <property type="entry name" value="Cyt_c-like_dom"/>
</dbReference>
<dbReference type="Proteomes" id="UP000198654">
    <property type="component" value="Unassembled WGS sequence"/>
</dbReference>
<dbReference type="STRING" id="119000.SAMN05661010_02413"/>
<feature type="chain" id="PRO_5011535283" evidence="5">
    <location>
        <begin position="23"/>
        <end position="191"/>
    </location>
</feature>
<keyword evidence="2 4" id="KW-0479">Metal-binding</keyword>
<dbReference type="AlphaFoldDB" id="A0A1G9MEH2"/>
<evidence type="ECO:0000256" key="5">
    <source>
        <dbReference type="SAM" id="SignalP"/>
    </source>
</evidence>
<proteinExistence type="predicted"/>
<evidence type="ECO:0000313" key="7">
    <source>
        <dbReference type="EMBL" id="SDL72065.1"/>
    </source>
</evidence>
<evidence type="ECO:0000256" key="3">
    <source>
        <dbReference type="ARBA" id="ARBA00023004"/>
    </source>
</evidence>
<dbReference type="GO" id="GO:0020037">
    <property type="term" value="F:heme binding"/>
    <property type="evidence" value="ECO:0007669"/>
    <property type="project" value="InterPro"/>
</dbReference>
<reference evidence="7 8" key="1">
    <citation type="submission" date="2016-10" db="EMBL/GenBank/DDBJ databases">
        <authorList>
            <person name="de Groot N.N."/>
        </authorList>
    </citation>
    <scope>NUCLEOTIDE SEQUENCE [LARGE SCALE GENOMIC DNA]</scope>
    <source>
        <strain evidence="7 8">DSM 14789</strain>
    </source>
</reference>
<dbReference type="EMBL" id="FNGI01000006">
    <property type="protein sequence ID" value="SDL72065.1"/>
    <property type="molecule type" value="Genomic_DNA"/>
</dbReference>
<feature type="domain" description="Cytochrome c" evidence="6">
    <location>
        <begin position="78"/>
        <end position="163"/>
    </location>
</feature>
<gene>
    <name evidence="7" type="ORF">SAMN05661010_02413</name>
</gene>
<organism evidence="7 8">
    <name type="scientific">Modicisalibacter muralis</name>
    <dbReference type="NCBI Taxonomy" id="119000"/>
    <lineage>
        <taxon>Bacteria</taxon>
        <taxon>Pseudomonadati</taxon>
        <taxon>Pseudomonadota</taxon>
        <taxon>Gammaproteobacteria</taxon>
        <taxon>Oceanospirillales</taxon>
        <taxon>Halomonadaceae</taxon>
        <taxon>Modicisalibacter</taxon>
    </lineage>
</organism>
<evidence type="ECO:0000256" key="2">
    <source>
        <dbReference type="ARBA" id="ARBA00022723"/>
    </source>
</evidence>
<dbReference type="InterPro" id="IPR036909">
    <property type="entry name" value="Cyt_c-like_dom_sf"/>
</dbReference>
<sequence length="191" mass="21237">MTRLARPCIAALLALSMTLSIAACDQPHMEDQAKYETFEAAPEWADDQSALTPVPGSVARDARLGPVPDELPMPLTAELLERGRERFNIYCSPCHARTGSGHGMVVQRGFPQPPTFHSERLRQAPLRHFYDVISDGFGVMYAYRDRVAPEDRWAIAAYIRALQLARHASLADVPADVRQRLKRGDATKVTP</sequence>
<dbReference type="GO" id="GO:0009055">
    <property type="term" value="F:electron transfer activity"/>
    <property type="evidence" value="ECO:0007669"/>
    <property type="project" value="InterPro"/>
</dbReference>
<keyword evidence="5" id="KW-0732">Signal</keyword>
<name>A0A1G9MEH2_9GAMM</name>
<dbReference type="SUPFAM" id="SSF46626">
    <property type="entry name" value="Cytochrome c"/>
    <property type="match status" value="1"/>
</dbReference>
<evidence type="ECO:0000256" key="4">
    <source>
        <dbReference type="PROSITE-ProRule" id="PRU00433"/>
    </source>
</evidence>
<dbReference type="PROSITE" id="PS51007">
    <property type="entry name" value="CYTC"/>
    <property type="match status" value="1"/>
</dbReference>
<dbReference type="Pfam" id="PF13442">
    <property type="entry name" value="Cytochrome_CBB3"/>
    <property type="match status" value="1"/>
</dbReference>
<keyword evidence="1 4" id="KW-0349">Heme</keyword>
<dbReference type="PANTHER" id="PTHR40394">
    <property type="entry name" value="LIPOPROTEIN-RELATED"/>
    <property type="match status" value="1"/>
</dbReference>
<dbReference type="PANTHER" id="PTHR40394:SF2">
    <property type="entry name" value="QUINOL:CYTOCHROME C OXIDOREDUCTASE MEMBRANE PROTEIN"/>
    <property type="match status" value="1"/>
</dbReference>
<protein>
    <submittedName>
        <fullName evidence="7">Cytochrome C oxidase, cbb3-type, subunit III</fullName>
    </submittedName>
</protein>
<feature type="signal peptide" evidence="5">
    <location>
        <begin position="1"/>
        <end position="22"/>
    </location>
</feature>
<evidence type="ECO:0000259" key="6">
    <source>
        <dbReference type="PROSITE" id="PS51007"/>
    </source>
</evidence>
<dbReference type="GO" id="GO:0046872">
    <property type="term" value="F:metal ion binding"/>
    <property type="evidence" value="ECO:0007669"/>
    <property type="project" value="UniProtKB-KW"/>
</dbReference>
<keyword evidence="3 4" id="KW-0408">Iron</keyword>
<dbReference type="RefSeq" id="WP_089728879.1">
    <property type="nucleotide sequence ID" value="NZ_FNGI01000006.1"/>
</dbReference>
<dbReference type="OrthoDB" id="9779283at2"/>
<evidence type="ECO:0000256" key="1">
    <source>
        <dbReference type="ARBA" id="ARBA00022617"/>
    </source>
</evidence>
<evidence type="ECO:0000313" key="8">
    <source>
        <dbReference type="Proteomes" id="UP000198654"/>
    </source>
</evidence>
<dbReference type="Gene3D" id="1.10.760.10">
    <property type="entry name" value="Cytochrome c-like domain"/>
    <property type="match status" value="1"/>
</dbReference>
<keyword evidence="8" id="KW-1185">Reference proteome</keyword>
<dbReference type="PROSITE" id="PS51257">
    <property type="entry name" value="PROKAR_LIPOPROTEIN"/>
    <property type="match status" value="1"/>
</dbReference>
<accession>A0A1G9MEH2</accession>